<evidence type="ECO:0000256" key="1">
    <source>
        <dbReference type="ARBA" id="ARBA00012552"/>
    </source>
</evidence>
<dbReference type="PANTHER" id="PTHR47959:SF1">
    <property type="entry name" value="ATP-DEPENDENT RNA HELICASE DBPA"/>
    <property type="match status" value="1"/>
</dbReference>
<dbReference type="GO" id="GO:0016787">
    <property type="term" value="F:hydrolase activity"/>
    <property type="evidence" value="ECO:0007669"/>
    <property type="project" value="UniProtKB-KW"/>
</dbReference>
<name>A0AAD7UUI9_9FUNG</name>
<dbReference type="EC" id="3.6.4.13" evidence="1"/>
<organism evidence="14 15">
    <name type="scientific">Lichtheimia ornata</name>
    <dbReference type="NCBI Taxonomy" id="688661"/>
    <lineage>
        <taxon>Eukaryota</taxon>
        <taxon>Fungi</taxon>
        <taxon>Fungi incertae sedis</taxon>
        <taxon>Mucoromycota</taxon>
        <taxon>Mucoromycotina</taxon>
        <taxon>Mucoromycetes</taxon>
        <taxon>Mucorales</taxon>
        <taxon>Lichtheimiaceae</taxon>
        <taxon>Lichtheimia</taxon>
    </lineage>
</organism>
<feature type="compositionally biased region" description="Basic and acidic residues" evidence="10">
    <location>
        <begin position="412"/>
        <end position="443"/>
    </location>
</feature>
<evidence type="ECO:0000256" key="2">
    <source>
        <dbReference type="ARBA" id="ARBA00022741"/>
    </source>
</evidence>
<evidence type="ECO:0000256" key="4">
    <source>
        <dbReference type="ARBA" id="ARBA00022806"/>
    </source>
</evidence>
<evidence type="ECO:0000256" key="5">
    <source>
        <dbReference type="ARBA" id="ARBA00022840"/>
    </source>
</evidence>
<feature type="domain" description="Helicase ATP-binding" evidence="11">
    <location>
        <begin position="44"/>
        <end position="214"/>
    </location>
</feature>
<dbReference type="InterPro" id="IPR014014">
    <property type="entry name" value="RNA_helicase_DEAD_Q_motif"/>
</dbReference>
<keyword evidence="2 9" id="KW-0547">Nucleotide-binding</keyword>
<proteinExistence type="inferred from homology"/>
<dbReference type="Pfam" id="PF00270">
    <property type="entry name" value="DEAD"/>
    <property type="match status" value="1"/>
</dbReference>
<dbReference type="SUPFAM" id="SSF52540">
    <property type="entry name" value="P-loop containing nucleoside triphosphate hydrolases"/>
    <property type="match status" value="1"/>
</dbReference>
<evidence type="ECO:0000259" key="11">
    <source>
        <dbReference type="PROSITE" id="PS51192"/>
    </source>
</evidence>
<evidence type="ECO:0000256" key="9">
    <source>
        <dbReference type="RuleBase" id="RU000492"/>
    </source>
</evidence>
<dbReference type="GO" id="GO:0003724">
    <property type="term" value="F:RNA helicase activity"/>
    <property type="evidence" value="ECO:0007669"/>
    <property type="project" value="UniProtKB-EC"/>
</dbReference>
<dbReference type="PROSITE" id="PS51195">
    <property type="entry name" value="Q_MOTIF"/>
    <property type="match status" value="1"/>
</dbReference>
<comment type="similarity">
    <text evidence="9">Belongs to the DEAD box helicase family.</text>
</comment>
<dbReference type="Gene3D" id="3.40.50.300">
    <property type="entry name" value="P-loop containing nucleotide triphosphate hydrolases"/>
    <property type="match status" value="2"/>
</dbReference>
<dbReference type="InterPro" id="IPR000629">
    <property type="entry name" value="RNA-helicase_DEAD-box_CS"/>
</dbReference>
<evidence type="ECO:0000256" key="7">
    <source>
        <dbReference type="ARBA" id="ARBA00047984"/>
    </source>
</evidence>
<reference evidence="14 15" key="1">
    <citation type="submission" date="2023-03" db="EMBL/GenBank/DDBJ databases">
        <title>Genome sequence of Lichtheimia ornata CBS 291.66.</title>
        <authorList>
            <person name="Mohabir J.T."/>
            <person name="Shea T.P."/>
            <person name="Kurbessoian T."/>
            <person name="Berby B."/>
            <person name="Fontaine J."/>
            <person name="Livny J."/>
            <person name="Gnirke A."/>
            <person name="Stajich J.E."/>
            <person name="Cuomo C.A."/>
        </authorList>
    </citation>
    <scope>NUCLEOTIDE SEQUENCE [LARGE SCALE GENOMIC DNA]</scope>
    <source>
        <strain evidence="14">CBS 291.66</strain>
    </source>
</reference>
<gene>
    <name evidence="14" type="ORF">O0I10_011850</name>
</gene>
<dbReference type="PROSITE" id="PS51194">
    <property type="entry name" value="HELICASE_CTER"/>
    <property type="match status" value="1"/>
</dbReference>
<accession>A0AAD7UUI9</accession>
<dbReference type="InterPro" id="IPR001650">
    <property type="entry name" value="Helicase_C-like"/>
</dbReference>
<dbReference type="GO" id="GO:0005829">
    <property type="term" value="C:cytosol"/>
    <property type="evidence" value="ECO:0007669"/>
    <property type="project" value="TreeGrafter"/>
</dbReference>
<dbReference type="InterPro" id="IPR014001">
    <property type="entry name" value="Helicase_ATP-bd"/>
</dbReference>
<dbReference type="EMBL" id="JARTCD010000102">
    <property type="protein sequence ID" value="KAJ8652526.1"/>
    <property type="molecule type" value="Genomic_DNA"/>
</dbReference>
<evidence type="ECO:0000313" key="15">
    <source>
        <dbReference type="Proteomes" id="UP001234581"/>
    </source>
</evidence>
<evidence type="ECO:0000256" key="8">
    <source>
        <dbReference type="PROSITE-ProRule" id="PRU00552"/>
    </source>
</evidence>
<dbReference type="GO" id="GO:0003723">
    <property type="term" value="F:RNA binding"/>
    <property type="evidence" value="ECO:0007669"/>
    <property type="project" value="UniProtKB-KW"/>
</dbReference>
<dbReference type="PROSITE" id="PS51192">
    <property type="entry name" value="HELICASE_ATP_BIND_1"/>
    <property type="match status" value="1"/>
</dbReference>
<dbReference type="InterPro" id="IPR027417">
    <property type="entry name" value="P-loop_NTPase"/>
</dbReference>
<keyword evidence="15" id="KW-1185">Reference proteome</keyword>
<keyword evidence="6" id="KW-0694">RNA-binding</keyword>
<dbReference type="GeneID" id="83219248"/>
<dbReference type="RefSeq" id="XP_058337440.1">
    <property type="nucleotide sequence ID" value="XM_058491812.1"/>
</dbReference>
<dbReference type="PROSITE" id="PS00039">
    <property type="entry name" value="DEAD_ATP_HELICASE"/>
    <property type="match status" value="1"/>
</dbReference>
<feature type="domain" description="Helicase C-terminal" evidence="12">
    <location>
        <begin position="255"/>
        <end position="396"/>
    </location>
</feature>
<dbReference type="InterPro" id="IPR050079">
    <property type="entry name" value="DEAD_box_RNA_helicase"/>
</dbReference>
<feature type="region of interest" description="Disordered" evidence="10">
    <location>
        <begin position="412"/>
        <end position="486"/>
    </location>
</feature>
<keyword evidence="3 9" id="KW-0378">Hydrolase</keyword>
<comment type="catalytic activity">
    <reaction evidence="7">
        <text>ATP + H2O = ADP + phosphate + H(+)</text>
        <dbReference type="Rhea" id="RHEA:13065"/>
        <dbReference type="ChEBI" id="CHEBI:15377"/>
        <dbReference type="ChEBI" id="CHEBI:15378"/>
        <dbReference type="ChEBI" id="CHEBI:30616"/>
        <dbReference type="ChEBI" id="CHEBI:43474"/>
        <dbReference type="ChEBI" id="CHEBI:456216"/>
        <dbReference type="EC" id="3.6.4.13"/>
    </reaction>
</comment>
<evidence type="ECO:0000256" key="6">
    <source>
        <dbReference type="ARBA" id="ARBA00022884"/>
    </source>
</evidence>
<dbReference type="PANTHER" id="PTHR47959">
    <property type="entry name" value="ATP-DEPENDENT RNA HELICASE RHLE-RELATED"/>
    <property type="match status" value="1"/>
</dbReference>
<keyword evidence="4 9" id="KW-0347">Helicase</keyword>
<feature type="domain" description="DEAD-box RNA helicase Q" evidence="13">
    <location>
        <begin position="13"/>
        <end position="41"/>
    </location>
</feature>
<evidence type="ECO:0000259" key="12">
    <source>
        <dbReference type="PROSITE" id="PS51194"/>
    </source>
</evidence>
<sequence length="541" mass="61797">MKRSRDVEIDENVDFEALVQSKQLVRGLADAGYERPSPIQLQAIPLGRLGIDLIAQAKSGTGKTVVFSVIALESIRTDVNKPQVLVIAPTREIAIQIRDVLRNIGRHIQGFQCEAFIGGLSVRADAKKAPKCQVVIGTPGRLIQLMTERILDTSEIRLLVLDEADRLMSEVFTKQIQYVYRRLPKRKQCIAFSATFSDDLLKLLDTLMDKPQTVRLTTKVPELEEVQQYYKSIDVGEIENPFKRKLAEYKAKFEAAAEILGKIPFHQCMIFINSVPRAMELSKWLTEMGWMSGYISGGLSQEQRLDVMEQMRDFKLRVLVCSDLIARGIDIDRVNLVINIEYPRDKETYMHRVGRTGRFGTSGIAVNLIGSEDKEFMESLKNEGVHIMPLPENVSYSEFRKILSDNEEEMLKRHCAKRQDQQDKRPKFTTLDKKLRTADDRVHASPKKTANQSKSSSARYNQQDEKLPHSTQSYDQPYPGQWHMPHATHTPMPTFPLPLIQPSPTRHQYSHQFIPPPIVAPSFPPTYSRSHNHFIPPDLFF</sequence>
<dbReference type="Proteomes" id="UP001234581">
    <property type="component" value="Unassembled WGS sequence"/>
</dbReference>
<feature type="compositionally biased region" description="Polar residues" evidence="10">
    <location>
        <begin position="448"/>
        <end position="461"/>
    </location>
</feature>
<evidence type="ECO:0000313" key="14">
    <source>
        <dbReference type="EMBL" id="KAJ8652526.1"/>
    </source>
</evidence>
<keyword evidence="5 9" id="KW-0067">ATP-binding</keyword>
<dbReference type="InterPro" id="IPR011545">
    <property type="entry name" value="DEAD/DEAH_box_helicase_dom"/>
</dbReference>
<feature type="short sequence motif" description="Q motif" evidence="8">
    <location>
        <begin position="13"/>
        <end position="41"/>
    </location>
</feature>
<evidence type="ECO:0000256" key="3">
    <source>
        <dbReference type="ARBA" id="ARBA00022801"/>
    </source>
</evidence>
<dbReference type="SMART" id="SM00487">
    <property type="entry name" value="DEXDc"/>
    <property type="match status" value="1"/>
</dbReference>
<evidence type="ECO:0000259" key="13">
    <source>
        <dbReference type="PROSITE" id="PS51195"/>
    </source>
</evidence>
<dbReference type="SMART" id="SM00490">
    <property type="entry name" value="HELICc"/>
    <property type="match status" value="1"/>
</dbReference>
<evidence type="ECO:0000256" key="10">
    <source>
        <dbReference type="SAM" id="MobiDB-lite"/>
    </source>
</evidence>
<dbReference type="Pfam" id="PF00271">
    <property type="entry name" value="Helicase_C"/>
    <property type="match status" value="1"/>
</dbReference>
<protein>
    <recommendedName>
        <fullName evidence="1">RNA helicase</fullName>
        <ecNumber evidence="1">3.6.4.13</ecNumber>
    </recommendedName>
</protein>
<dbReference type="CDD" id="cd18787">
    <property type="entry name" value="SF2_C_DEAD"/>
    <property type="match status" value="1"/>
</dbReference>
<comment type="caution">
    <text evidence="14">The sequence shown here is derived from an EMBL/GenBank/DDBJ whole genome shotgun (WGS) entry which is preliminary data.</text>
</comment>
<dbReference type="AlphaFoldDB" id="A0AAD7UUI9"/>
<dbReference type="GO" id="GO:0005524">
    <property type="term" value="F:ATP binding"/>
    <property type="evidence" value="ECO:0007669"/>
    <property type="project" value="UniProtKB-KW"/>
</dbReference>